<sequence length="422" mass="48795">MAIALADHIVVDAHLSTADREVLLALKLECENYGSPAHNIGRGRRAVEKKLQSLDSVPTVMNSHDFEPVSSSQGKASLSSRLLRCYISVAQGIVRHNADVVMLTHLVLYFATSVPSAVLLFYHFTWPHAIVHLLMQLWYMPAYNLLMHQHIHQRGLLQPAFGSFDELFPYVLGPLMGHTWNSYYFHHVKHHHVEGNGPRDLSSTLRYRRDSAAHFAHYFAAFFLGTWVRLPLYFARRRQWANAARMFAWETASMALIAASVAARPRPAVFALLLPCMLLRLGLMLGNWGQHAFIDPDKPNSDFRSSLTLIDVTSGRHCFNDGYHTSHHLNSRLHWRQHPLSFMQQLDRYGQEHAIVLHNIDFLMIAIRLFMKDYEYLAKCMIPIGDQMKMNLQERMEYLRCRTRQFSEAELQEHFSSTYRKR</sequence>
<evidence type="ECO:0000313" key="4">
    <source>
        <dbReference type="Proteomes" id="UP001217918"/>
    </source>
</evidence>
<keyword evidence="4" id="KW-1185">Reference proteome</keyword>
<reference evidence="3" key="1">
    <citation type="journal article" date="2023" name="Mol. Plant Microbe Interact.">
        <title>Elucidating the Obligate Nature and Biological Capacity of an Invasive Fungal Corn Pathogen.</title>
        <authorList>
            <person name="MacCready J.S."/>
            <person name="Roggenkamp E.M."/>
            <person name="Gdanetz K."/>
            <person name="Chilvers M.I."/>
        </authorList>
    </citation>
    <scope>NUCLEOTIDE SEQUENCE</scope>
    <source>
        <strain evidence="3">PM02</strain>
    </source>
</reference>
<dbReference type="Proteomes" id="UP001217918">
    <property type="component" value="Unassembled WGS sequence"/>
</dbReference>
<dbReference type="Pfam" id="PF00487">
    <property type="entry name" value="FA_desaturase"/>
    <property type="match status" value="1"/>
</dbReference>
<evidence type="ECO:0000313" key="3">
    <source>
        <dbReference type="EMBL" id="KAK2074769.1"/>
    </source>
</evidence>
<keyword evidence="1" id="KW-0812">Transmembrane</keyword>
<evidence type="ECO:0000259" key="2">
    <source>
        <dbReference type="Pfam" id="PF00487"/>
    </source>
</evidence>
<protein>
    <recommendedName>
        <fullName evidence="2">Fatty acid desaturase domain-containing protein</fullName>
    </recommendedName>
</protein>
<feature type="transmembrane region" description="Helical" evidence="1">
    <location>
        <begin position="100"/>
        <end position="123"/>
    </location>
</feature>
<keyword evidence="1" id="KW-1133">Transmembrane helix</keyword>
<keyword evidence="1" id="KW-0472">Membrane</keyword>
<feature type="transmembrane region" description="Helical" evidence="1">
    <location>
        <begin position="215"/>
        <end position="234"/>
    </location>
</feature>
<accession>A0AAD9ICJ3</accession>
<dbReference type="PANTHER" id="PTHR36459:SF1">
    <property type="entry name" value="FATTY ACID DESATURASE DOMAIN-CONTAINING PROTEIN-RELATED"/>
    <property type="match status" value="1"/>
</dbReference>
<dbReference type="GO" id="GO:0006629">
    <property type="term" value="P:lipid metabolic process"/>
    <property type="evidence" value="ECO:0007669"/>
    <property type="project" value="InterPro"/>
</dbReference>
<comment type="caution">
    <text evidence="3">The sequence shown here is derived from an EMBL/GenBank/DDBJ whole genome shotgun (WGS) entry which is preliminary data.</text>
</comment>
<dbReference type="EMBL" id="JAQQPM010000008">
    <property type="protein sequence ID" value="KAK2074769.1"/>
    <property type="molecule type" value="Genomic_DNA"/>
</dbReference>
<gene>
    <name evidence="3" type="ORF">P8C59_008950</name>
</gene>
<feature type="domain" description="Fatty acid desaturase" evidence="2">
    <location>
        <begin position="125"/>
        <end position="340"/>
    </location>
</feature>
<dbReference type="InterPro" id="IPR005804">
    <property type="entry name" value="FA_desaturase_dom"/>
</dbReference>
<evidence type="ECO:0000256" key="1">
    <source>
        <dbReference type="SAM" id="Phobius"/>
    </source>
</evidence>
<dbReference type="AlphaFoldDB" id="A0AAD9ICJ3"/>
<organism evidence="3 4">
    <name type="scientific">Phyllachora maydis</name>
    <dbReference type="NCBI Taxonomy" id="1825666"/>
    <lineage>
        <taxon>Eukaryota</taxon>
        <taxon>Fungi</taxon>
        <taxon>Dikarya</taxon>
        <taxon>Ascomycota</taxon>
        <taxon>Pezizomycotina</taxon>
        <taxon>Sordariomycetes</taxon>
        <taxon>Sordariomycetidae</taxon>
        <taxon>Phyllachorales</taxon>
        <taxon>Phyllachoraceae</taxon>
        <taxon>Phyllachora</taxon>
    </lineage>
</organism>
<dbReference type="PANTHER" id="PTHR36459">
    <property type="entry name" value="ORF"/>
    <property type="match status" value="1"/>
</dbReference>
<name>A0AAD9ICJ3_9PEZI</name>
<proteinExistence type="predicted"/>
<feature type="transmembrane region" description="Helical" evidence="1">
    <location>
        <begin position="269"/>
        <end position="288"/>
    </location>
</feature>
<feature type="transmembrane region" description="Helical" evidence="1">
    <location>
        <begin position="246"/>
        <end position="263"/>
    </location>
</feature>